<name>A0A9J5Y272_SOLCO</name>
<comment type="caution">
    <text evidence="1">The sequence shown here is derived from an EMBL/GenBank/DDBJ whole genome shotgun (WGS) entry which is preliminary data.</text>
</comment>
<evidence type="ECO:0000313" key="2">
    <source>
        <dbReference type="Proteomes" id="UP000824120"/>
    </source>
</evidence>
<evidence type="ECO:0000313" key="1">
    <source>
        <dbReference type="EMBL" id="KAG5594317.1"/>
    </source>
</evidence>
<sequence length="70" mass="8457">MVRTIFLWSARDDEDPYDDLDELGDDLPLPRAFKIMKRSKNKILNLRRSLNRDVRLFGRKSMFIDLLRLF</sequence>
<proteinExistence type="predicted"/>
<dbReference type="Proteomes" id="UP000824120">
    <property type="component" value="Chromosome 7"/>
</dbReference>
<gene>
    <name evidence="1" type="ORF">H5410_035549</name>
</gene>
<dbReference type="AlphaFoldDB" id="A0A9J5Y272"/>
<keyword evidence="2" id="KW-1185">Reference proteome</keyword>
<protein>
    <submittedName>
        <fullName evidence="1">Uncharacterized protein</fullName>
    </submittedName>
</protein>
<reference evidence="1 2" key="1">
    <citation type="submission" date="2020-09" db="EMBL/GenBank/DDBJ databases">
        <title>De no assembly of potato wild relative species, Solanum commersonii.</title>
        <authorList>
            <person name="Cho K."/>
        </authorList>
    </citation>
    <scope>NUCLEOTIDE SEQUENCE [LARGE SCALE GENOMIC DNA]</scope>
    <source>
        <strain evidence="1">LZ3.2</strain>
        <tissue evidence="1">Leaf</tissue>
    </source>
</reference>
<organism evidence="1 2">
    <name type="scientific">Solanum commersonii</name>
    <name type="common">Commerson's wild potato</name>
    <name type="synonym">Commerson's nightshade</name>
    <dbReference type="NCBI Taxonomy" id="4109"/>
    <lineage>
        <taxon>Eukaryota</taxon>
        <taxon>Viridiplantae</taxon>
        <taxon>Streptophyta</taxon>
        <taxon>Embryophyta</taxon>
        <taxon>Tracheophyta</taxon>
        <taxon>Spermatophyta</taxon>
        <taxon>Magnoliopsida</taxon>
        <taxon>eudicotyledons</taxon>
        <taxon>Gunneridae</taxon>
        <taxon>Pentapetalae</taxon>
        <taxon>asterids</taxon>
        <taxon>lamiids</taxon>
        <taxon>Solanales</taxon>
        <taxon>Solanaceae</taxon>
        <taxon>Solanoideae</taxon>
        <taxon>Solaneae</taxon>
        <taxon>Solanum</taxon>
    </lineage>
</organism>
<accession>A0A9J5Y272</accession>
<dbReference type="EMBL" id="JACXVP010000007">
    <property type="protein sequence ID" value="KAG5594317.1"/>
    <property type="molecule type" value="Genomic_DNA"/>
</dbReference>